<sequence>MLSVYKNIHVFCKVKQRFYGEERSNQFILAVGKKENTKNIKLNFEFNVNFELKVNFEFKQNFEIGVNFEFKVNFDFKLNSEIEVNFEPRMPKSVDFRGREKNKIENLPSHSEEKQARRRKLNYFHWNRPKIEIGTEHQKKLFLTHIYPESFPEQVSLEELAIVCFFCSAVPKFNLDKSKAESRASAGAKNTNESPFSDDLFEPGGAEPGNPSPAARHGSASRRRYDFENLRPARMFVRVISISAILLVRIACSRPQSSAVFPPGRSRRARLGVLISMFHFDKKSVVLWKHSVVREVQHLGVCSRRTSANEERRGQTVNGSIVIVLKSRIGTELQKKLFLIHIYSESLPEQV</sequence>
<keyword evidence="3" id="KW-1185">Reference proteome</keyword>
<feature type="region of interest" description="Disordered" evidence="1">
    <location>
        <begin position="183"/>
        <end position="221"/>
    </location>
</feature>
<dbReference type="EMBL" id="CADCXU010013314">
    <property type="protein sequence ID" value="CAB0003101.1"/>
    <property type="molecule type" value="Genomic_DNA"/>
</dbReference>
<evidence type="ECO:0000313" key="2">
    <source>
        <dbReference type="EMBL" id="CAB0003101.1"/>
    </source>
</evidence>
<proteinExistence type="predicted"/>
<organism evidence="2 3">
    <name type="scientific">Nesidiocoris tenuis</name>
    <dbReference type="NCBI Taxonomy" id="355587"/>
    <lineage>
        <taxon>Eukaryota</taxon>
        <taxon>Metazoa</taxon>
        <taxon>Ecdysozoa</taxon>
        <taxon>Arthropoda</taxon>
        <taxon>Hexapoda</taxon>
        <taxon>Insecta</taxon>
        <taxon>Pterygota</taxon>
        <taxon>Neoptera</taxon>
        <taxon>Paraneoptera</taxon>
        <taxon>Hemiptera</taxon>
        <taxon>Heteroptera</taxon>
        <taxon>Panheteroptera</taxon>
        <taxon>Cimicomorpha</taxon>
        <taxon>Miridae</taxon>
        <taxon>Dicyphina</taxon>
        <taxon>Nesidiocoris</taxon>
    </lineage>
</organism>
<evidence type="ECO:0000256" key="1">
    <source>
        <dbReference type="SAM" id="MobiDB-lite"/>
    </source>
</evidence>
<gene>
    <name evidence="2" type="ORF">NTEN_LOCUS8755</name>
</gene>
<evidence type="ECO:0000313" key="3">
    <source>
        <dbReference type="Proteomes" id="UP000479000"/>
    </source>
</evidence>
<name>A0A6H5GJM8_9HEMI</name>
<protein>
    <submittedName>
        <fullName evidence="2">Uncharacterized protein</fullName>
    </submittedName>
</protein>
<feature type="non-terminal residue" evidence="2">
    <location>
        <position position="351"/>
    </location>
</feature>
<dbReference type="AlphaFoldDB" id="A0A6H5GJM8"/>
<dbReference type="Proteomes" id="UP000479000">
    <property type="component" value="Unassembled WGS sequence"/>
</dbReference>
<reference evidence="2 3" key="1">
    <citation type="submission" date="2020-02" db="EMBL/GenBank/DDBJ databases">
        <authorList>
            <person name="Ferguson B K."/>
        </authorList>
    </citation>
    <scope>NUCLEOTIDE SEQUENCE [LARGE SCALE GENOMIC DNA]</scope>
</reference>
<accession>A0A6H5GJM8</accession>